<protein>
    <submittedName>
        <fullName evidence="2">Uncharacterized protein</fullName>
    </submittedName>
</protein>
<name>A0A1C4WV80_9ACTN</name>
<evidence type="ECO:0000313" key="2">
    <source>
        <dbReference type="EMBL" id="SCF00089.1"/>
    </source>
</evidence>
<dbReference type="Proteomes" id="UP000199375">
    <property type="component" value="Unassembled WGS sequence"/>
</dbReference>
<feature type="region of interest" description="Disordered" evidence="1">
    <location>
        <begin position="11"/>
        <end position="30"/>
    </location>
</feature>
<reference evidence="2 3" key="1">
    <citation type="submission" date="2016-06" db="EMBL/GenBank/DDBJ databases">
        <authorList>
            <person name="Kjaerup R.B."/>
            <person name="Dalgaard T.S."/>
            <person name="Juul-Madsen H.R."/>
        </authorList>
    </citation>
    <scope>NUCLEOTIDE SEQUENCE [LARGE SCALE GENOMIC DNA]</scope>
    <source>
        <strain evidence="2 3">DSM 45626</strain>
    </source>
</reference>
<accession>A0A1C4WV80</accession>
<dbReference type="AlphaFoldDB" id="A0A1C4WV80"/>
<evidence type="ECO:0000256" key="1">
    <source>
        <dbReference type="SAM" id="MobiDB-lite"/>
    </source>
</evidence>
<dbReference type="EMBL" id="FMCW01000018">
    <property type="protein sequence ID" value="SCF00089.1"/>
    <property type="molecule type" value="Genomic_DNA"/>
</dbReference>
<organism evidence="2 3">
    <name type="scientific">Micromonospora haikouensis</name>
    <dbReference type="NCBI Taxonomy" id="686309"/>
    <lineage>
        <taxon>Bacteria</taxon>
        <taxon>Bacillati</taxon>
        <taxon>Actinomycetota</taxon>
        <taxon>Actinomycetes</taxon>
        <taxon>Micromonosporales</taxon>
        <taxon>Micromonosporaceae</taxon>
        <taxon>Micromonospora</taxon>
    </lineage>
</organism>
<proteinExistence type="predicted"/>
<gene>
    <name evidence="2" type="ORF">GA0070558_118136</name>
</gene>
<sequence length="30" mass="3454">MGWLLVFAERPRGGRRADRDSERARQAQPA</sequence>
<evidence type="ECO:0000313" key="3">
    <source>
        <dbReference type="Proteomes" id="UP000199375"/>
    </source>
</evidence>